<dbReference type="PANTHER" id="PTHR46803">
    <property type="entry name" value="E3 UBIQUITIN-PROTEIN LIGASE CHIP"/>
    <property type="match status" value="1"/>
</dbReference>
<organism evidence="12 13">
    <name type="scientific">Ostreobium quekettii</name>
    <dbReference type="NCBI Taxonomy" id="121088"/>
    <lineage>
        <taxon>Eukaryota</taxon>
        <taxon>Viridiplantae</taxon>
        <taxon>Chlorophyta</taxon>
        <taxon>core chlorophytes</taxon>
        <taxon>Ulvophyceae</taxon>
        <taxon>TCBD clade</taxon>
        <taxon>Bryopsidales</taxon>
        <taxon>Ostreobineae</taxon>
        <taxon>Ostreobiaceae</taxon>
        <taxon>Ostreobium</taxon>
    </lineage>
</organism>
<dbReference type="GO" id="GO:0071218">
    <property type="term" value="P:cellular response to misfolded protein"/>
    <property type="evidence" value="ECO:0007669"/>
    <property type="project" value="TreeGrafter"/>
</dbReference>
<dbReference type="Proteomes" id="UP000708148">
    <property type="component" value="Unassembled WGS sequence"/>
</dbReference>
<evidence type="ECO:0000313" key="12">
    <source>
        <dbReference type="EMBL" id="CAD7703162.1"/>
    </source>
</evidence>
<evidence type="ECO:0000256" key="7">
    <source>
        <dbReference type="ARBA" id="ARBA00044534"/>
    </source>
</evidence>
<name>A0A8S1J7D3_9CHLO</name>
<dbReference type="InterPro" id="IPR003613">
    <property type="entry name" value="Ubox_domain"/>
</dbReference>
<keyword evidence="3" id="KW-0808">Transferase</keyword>
<protein>
    <recommendedName>
        <fullName evidence="7">E3 ubiquitin-protein ligase CHIP</fullName>
        <ecNumber evidence="2">2.3.2.27</ecNumber>
    </recommendedName>
    <alternativeName>
        <fullName evidence="8">RING-type E3 ubiquitin transferase CHIP</fullName>
    </alternativeName>
</protein>
<keyword evidence="5" id="KW-0833">Ubl conjugation pathway</keyword>
<keyword evidence="6 9" id="KW-0802">TPR repeat</keyword>
<gene>
    <name evidence="12" type="ORF">OSTQU699_LOCUS8519</name>
</gene>
<dbReference type="OrthoDB" id="629492at2759"/>
<dbReference type="Pfam" id="PF04564">
    <property type="entry name" value="U-box"/>
    <property type="match status" value="1"/>
</dbReference>
<evidence type="ECO:0000256" key="6">
    <source>
        <dbReference type="ARBA" id="ARBA00022803"/>
    </source>
</evidence>
<dbReference type="GO" id="GO:0051087">
    <property type="term" value="F:protein-folding chaperone binding"/>
    <property type="evidence" value="ECO:0007669"/>
    <property type="project" value="TreeGrafter"/>
</dbReference>
<dbReference type="Gene3D" id="3.30.40.10">
    <property type="entry name" value="Zinc/RING finger domain, C3HC4 (zinc finger)"/>
    <property type="match status" value="1"/>
</dbReference>
<dbReference type="GO" id="GO:0043161">
    <property type="term" value="P:proteasome-mediated ubiquitin-dependent protein catabolic process"/>
    <property type="evidence" value="ECO:0007669"/>
    <property type="project" value="TreeGrafter"/>
</dbReference>
<dbReference type="InterPro" id="IPR019734">
    <property type="entry name" value="TPR_rpt"/>
</dbReference>
<evidence type="ECO:0000256" key="4">
    <source>
        <dbReference type="ARBA" id="ARBA00022737"/>
    </source>
</evidence>
<evidence type="ECO:0000313" key="13">
    <source>
        <dbReference type="Proteomes" id="UP000708148"/>
    </source>
</evidence>
<evidence type="ECO:0000256" key="9">
    <source>
        <dbReference type="PROSITE-ProRule" id="PRU00339"/>
    </source>
</evidence>
<feature type="region of interest" description="Disordered" evidence="10">
    <location>
        <begin position="151"/>
        <end position="172"/>
    </location>
</feature>
<dbReference type="CDD" id="cd16654">
    <property type="entry name" value="RING-Ubox_CHIP"/>
    <property type="match status" value="1"/>
</dbReference>
<keyword evidence="4" id="KW-0677">Repeat</keyword>
<dbReference type="PROSITE" id="PS51698">
    <property type="entry name" value="U_BOX"/>
    <property type="match status" value="1"/>
</dbReference>
<dbReference type="InterPro" id="IPR013083">
    <property type="entry name" value="Znf_RING/FYVE/PHD"/>
</dbReference>
<dbReference type="GO" id="GO:0061630">
    <property type="term" value="F:ubiquitin protein ligase activity"/>
    <property type="evidence" value="ECO:0007669"/>
    <property type="project" value="UniProtKB-EC"/>
</dbReference>
<proteinExistence type="predicted"/>
<dbReference type="GO" id="GO:0005737">
    <property type="term" value="C:cytoplasm"/>
    <property type="evidence" value="ECO:0007669"/>
    <property type="project" value="TreeGrafter"/>
</dbReference>
<reference evidence="12" key="1">
    <citation type="submission" date="2020-12" db="EMBL/GenBank/DDBJ databases">
        <authorList>
            <person name="Iha C."/>
        </authorList>
    </citation>
    <scope>NUCLEOTIDE SEQUENCE</scope>
</reference>
<dbReference type="SUPFAM" id="SSF48452">
    <property type="entry name" value="TPR-like"/>
    <property type="match status" value="1"/>
</dbReference>
<feature type="repeat" description="TPR" evidence="9">
    <location>
        <begin position="10"/>
        <end position="43"/>
    </location>
</feature>
<evidence type="ECO:0000259" key="11">
    <source>
        <dbReference type="PROSITE" id="PS51698"/>
    </source>
</evidence>
<sequence>MASAGQRRIAEDLKAEGNRLFGMGRYDAAVNKYTEALVLLPDWTVPMINRANCHKKNGNWVGVEQDCRSALEINAKEFKAHYFLGQALEQQNFHVEAVSHLTKALEAASEKEDSIKDEIWKELARIKHSAWQQQAATRASERALLRQQLDEMLSESAPPSPPPGPPRDRRCGDRSFWTRTFPSLSRCFRVHVDEGSTASCGPDAMAEADALHKEHTELRKAWDRLFEMAARQDMPRELPNAFTCRLTMDIFREPVCAPSGLSYERTALFEHLQKVGRFDPVTRTPCTPRKVIHNLALKDATQQYLEEHPWGWKEFL</sequence>
<dbReference type="EMBL" id="CAJHUC010002086">
    <property type="protein sequence ID" value="CAD7703162.1"/>
    <property type="molecule type" value="Genomic_DNA"/>
</dbReference>
<evidence type="ECO:0000256" key="10">
    <source>
        <dbReference type="SAM" id="MobiDB-lite"/>
    </source>
</evidence>
<comment type="caution">
    <text evidence="12">The sequence shown here is derived from an EMBL/GenBank/DDBJ whole genome shotgun (WGS) entry which is preliminary data.</text>
</comment>
<evidence type="ECO:0000256" key="8">
    <source>
        <dbReference type="ARBA" id="ARBA00044543"/>
    </source>
</evidence>
<evidence type="ECO:0000256" key="3">
    <source>
        <dbReference type="ARBA" id="ARBA00022679"/>
    </source>
</evidence>
<evidence type="ECO:0000256" key="5">
    <source>
        <dbReference type="ARBA" id="ARBA00022786"/>
    </source>
</evidence>
<dbReference type="InterPro" id="IPR045202">
    <property type="entry name" value="CHIP_RING-Ubox"/>
</dbReference>
<dbReference type="GO" id="GO:0045862">
    <property type="term" value="P:positive regulation of proteolysis"/>
    <property type="evidence" value="ECO:0007669"/>
    <property type="project" value="TreeGrafter"/>
</dbReference>
<accession>A0A8S1J7D3</accession>
<dbReference type="SMART" id="SM00028">
    <property type="entry name" value="TPR"/>
    <property type="match status" value="3"/>
</dbReference>
<dbReference type="GO" id="GO:0006515">
    <property type="term" value="P:protein quality control for misfolded or incompletely synthesized proteins"/>
    <property type="evidence" value="ECO:0007669"/>
    <property type="project" value="TreeGrafter"/>
</dbReference>
<feature type="domain" description="U-box" evidence="11">
    <location>
        <begin position="237"/>
        <end position="311"/>
    </location>
</feature>
<comment type="catalytic activity">
    <reaction evidence="1">
        <text>S-ubiquitinyl-[E2 ubiquitin-conjugating enzyme]-L-cysteine + [acceptor protein]-L-lysine = [E2 ubiquitin-conjugating enzyme]-L-cysteine + N(6)-ubiquitinyl-[acceptor protein]-L-lysine.</text>
        <dbReference type="EC" id="2.3.2.27"/>
    </reaction>
</comment>
<dbReference type="SUPFAM" id="SSF57850">
    <property type="entry name" value="RING/U-box"/>
    <property type="match status" value="1"/>
</dbReference>
<evidence type="ECO:0000256" key="2">
    <source>
        <dbReference type="ARBA" id="ARBA00012483"/>
    </source>
</evidence>
<dbReference type="GO" id="GO:0000209">
    <property type="term" value="P:protein polyubiquitination"/>
    <property type="evidence" value="ECO:0007669"/>
    <property type="project" value="TreeGrafter"/>
</dbReference>
<dbReference type="SMART" id="SM00504">
    <property type="entry name" value="Ubox"/>
    <property type="match status" value="1"/>
</dbReference>
<evidence type="ECO:0000256" key="1">
    <source>
        <dbReference type="ARBA" id="ARBA00000900"/>
    </source>
</evidence>
<dbReference type="AlphaFoldDB" id="A0A8S1J7D3"/>
<keyword evidence="13" id="KW-1185">Reference proteome</keyword>
<dbReference type="PANTHER" id="PTHR46803:SF2">
    <property type="entry name" value="E3 UBIQUITIN-PROTEIN LIGASE CHIP"/>
    <property type="match status" value="1"/>
</dbReference>
<dbReference type="InterPro" id="IPR011990">
    <property type="entry name" value="TPR-like_helical_dom_sf"/>
</dbReference>
<dbReference type="EC" id="2.3.2.27" evidence="2"/>
<dbReference type="Gene3D" id="1.25.40.10">
    <property type="entry name" value="Tetratricopeptide repeat domain"/>
    <property type="match status" value="1"/>
</dbReference>
<dbReference type="PROSITE" id="PS50005">
    <property type="entry name" value="TPR"/>
    <property type="match status" value="1"/>
</dbReference>